<keyword evidence="2" id="KW-1185">Reference proteome</keyword>
<dbReference type="Proteomes" id="UP001062846">
    <property type="component" value="Chromosome 2"/>
</dbReference>
<comment type="caution">
    <text evidence="1">The sequence shown here is derived from an EMBL/GenBank/DDBJ whole genome shotgun (WGS) entry which is preliminary data.</text>
</comment>
<accession>A0ACC0PPR5</accession>
<reference evidence="1" key="1">
    <citation type="submission" date="2022-02" db="EMBL/GenBank/DDBJ databases">
        <title>Plant Genome Project.</title>
        <authorList>
            <person name="Zhang R.-G."/>
        </authorList>
    </citation>
    <scope>NUCLEOTIDE SEQUENCE</scope>
    <source>
        <strain evidence="1">AT1</strain>
    </source>
</reference>
<organism evidence="1 2">
    <name type="scientific">Rhododendron molle</name>
    <name type="common">Chinese azalea</name>
    <name type="synonym">Azalea mollis</name>
    <dbReference type="NCBI Taxonomy" id="49168"/>
    <lineage>
        <taxon>Eukaryota</taxon>
        <taxon>Viridiplantae</taxon>
        <taxon>Streptophyta</taxon>
        <taxon>Embryophyta</taxon>
        <taxon>Tracheophyta</taxon>
        <taxon>Spermatophyta</taxon>
        <taxon>Magnoliopsida</taxon>
        <taxon>eudicotyledons</taxon>
        <taxon>Gunneridae</taxon>
        <taxon>Pentapetalae</taxon>
        <taxon>asterids</taxon>
        <taxon>Ericales</taxon>
        <taxon>Ericaceae</taxon>
        <taxon>Ericoideae</taxon>
        <taxon>Rhodoreae</taxon>
        <taxon>Rhododendron</taxon>
    </lineage>
</organism>
<dbReference type="EMBL" id="CM046389">
    <property type="protein sequence ID" value="KAI8567695.1"/>
    <property type="molecule type" value="Genomic_DNA"/>
</dbReference>
<evidence type="ECO:0000313" key="1">
    <source>
        <dbReference type="EMBL" id="KAI8567695.1"/>
    </source>
</evidence>
<gene>
    <name evidence="1" type="ORF">RHMOL_Rhmol02G0141700</name>
</gene>
<evidence type="ECO:0000313" key="2">
    <source>
        <dbReference type="Proteomes" id="UP001062846"/>
    </source>
</evidence>
<proteinExistence type="predicted"/>
<protein>
    <submittedName>
        <fullName evidence="1">Uncharacterized protein</fullName>
    </submittedName>
</protein>
<sequence>MAYATARPIVTIQTFDSYTSTFKDALPLPSVIETPPSHGASTPPWHKSEDLRASIIMSSSPSADKAETIEEKL</sequence>
<name>A0ACC0PPR5_RHOML</name>